<name>A0AAV4SRI1_CAEEX</name>
<sequence>MTNHYWHAVLEQWTRPVMQFPWDNHNSCGDTYTTGMSVGCNYSEVITTTEVLKLGSSCASVLCVLRVRLKSFDASGRKILRMHLTLRFQSVKCSTKEFQVRFRGLCEAAQKFTKTSKCFQEMSPEMRAAPLEAKGAAVPSHRCFVMAAVLSKEKCTLTVKTIFVHSRRMSTHLLRSLHTALARLSILSVPPSHAEAVGTSC</sequence>
<organism evidence="1 2">
    <name type="scientific">Caerostris extrusa</name>
    <name type="common">Bark spider</name>
    <name type="synonym">Caerostris bankana</name>
    <dbReference type="NCBI Taxonomy" id="172846"/>
    <lineage>
        <taxon>Eukaryota</taxon>
        <taxon>Metazoa</taxon>
        <taxon>Ecdysozoa</taxon>
        <taxon>Arthropoda</taxon>
        <taxon>Chelicerata</taxon>
        <taxon>Arachnida</taxon>
        <taxon>Araneae</taxon>
        <taxon>Araneomorphae</taxon>
        <taxon>Entelegynae</taxon>
        <taxon>Araneoidea</taxon>
        <taxon>Araneidae</taxon>
        <taxon>Caerostris</taxon>
    </lineage>
</organism>
<comment type="caution">
    <text evidence="1">The sequence shown here is derived from an EMBL/GenBank/DDBJ whole genome shotgun (WGS) entry which is preliminary data.</text>
</comment>
<evidence type="ECO:0000313" key="1">
    <source>
        <dbReference type="EMBL" id="GIY36690.1"/>
    </source>
</evidence>
<dbReference type="Proteomes" id="UP001054945">
    <property type="component" value="Unassembled WGS sequence"/>
</dbReference>
<proteinExistence type="predicted"/>
<reference evidence="1 2" key="1">
    <citation type="submission" date="2021-06" db="EMBL/GenBank/DDBJ databases">
        <title>Caerostris extrusa draft genome.</title>
        <authorList>
            <person name="Kono N."/>
            <person name="Arakawa K."/>
        </authorList>
    </citation>
    <scope>NUCLEOTIDE SEQUENCE [LARGE SCALE GENOMIC DNA]</scope>
</reference>
<dbReference type="AlphaFoldDB" id="A0AAV4SRI1"/>
<gene>
    <name evidence="1" type="ORF">CEXT_216071</name>
</gene>
<keyword evidence="2" id="KW-1185">Reference proteome</keyword>
<evidence type="ECO:0000313" key="2">
    <source>
        <dbReference type="Proteomes" id="UP001054945"/>
    </source>
</evidence>
<dbReference type="EMBL" id="BPLR01010074">
    <property type="protein sequence ID" value="GIY36690.1"/>
    <property type="molecule type" value="Genomic_DNA"/>
</dbReference>
<protein>
    <submittedName>
        <fullName evidence="1">Uncharacterized protein</fullName>
    </submittedName>
</protein>
<accession>A0AAV4SRI1</accession>